<dbReference type="InterPro" id="IPR050765">
    <property type="entry name" value="Riboflavin_Biosynth_HTPR"/>
</dbReference>
<sequence>MKLILMMATTVDGIIAKTKDQKADWTTPADKKAFIAETKKHGVIIMGDTTFDTIGKPLPGRLNLILSFTPEKYKEREIPGTLEFVKMPPGDVVKMLESRNFSSAILGGGARTNAAFLKAGLVDEILITIEPKLFGVGINFTEGEDLDLNLELIESKEIGDNAVQLKYKVKPPPA</sequence>
<protein>
    <recommendedName>
        <fullName evidence="1">DHFR domain-containing protein</fullName>
    </recommendedName>
</protein>
<name>A0A1G1XYW6_9BACT</name>
<comment type="caution">
    <text evidence="2">The sequence shown here is derived from an EMBL/GenBank/DDBJ whole genome shotgun (WGS) entry which is preliminary data.</text>
</comment>
<organism evidence="2 3">
    <name type="scientific">Candidatus Buchananbacteria bacterium RIFCSPHIGHO2_01_FULL_39_14</name>
    <dbReference type="NCBI Taxonomy" id="1797532"/>
    <lineage>
        <taxon>Bacteria</taxon>
        <taxon>Candidatus Buchananiibacteriota</taxon>
    </lineage>
</organism>
<dbReference type="AlphaFoldDB" id="A0A1G1XYW6"/>
<dbReference type="InterPro" id="IPR024072">
    <property type="entry name" value="DHFR-like_dom_sf"/>
</dbReference>
<dbReference type="SUPFAM" id="SSF53597">
    <property type="entry name" value="Dihydrofolate reductase-like"/>
    <property type="match status" value="1"/>
</dbReference>
<reference evidence="2 3" key="1">
    <citation type="journal article" date="2016" name="Nat. Commun.">
        <title>Thousands of microbial genomes shed light on interconnected biogeochemical processes in an aquifer system.</title>
        <authorList>
            <person name="Anantharaman K."/>
            <person name="Brown C.T."/>
            <person name="Hug L.A."/>
            <person name="Sharon I."/>
            <person name="Castelle C.J."/>
            <person name="Probst A.J."/>
            <person name="Thomas B.C."/>
            <person name="Singh A."/>
            <person name="Wilkins M.J."/>
            <person name="Karaoz U."/>
            <person name="Brodie E.L."/>
            <person name="Williams K.H."/>
            <person name="Hubbard S.S."/>
            <person name="Banfield J.F."/>
        </authorList>
    </citation>
    <scope>NUCLEOTIDE SEQUENCE [LARGE SCALE GENOMIC DNA]</scope>
</reference>
<dbReference type="STRING" id="1797532.A2729_02890"/>
<dbReference type="GO" id="GO:0004146">
    <property type="term" value="F:dihydrofolate reductase activity"/>
    <property type="evidence" value="ECO:0007669"/>
    <property type="project" value="InterPro"/>
</dbReference>
<evidence type="ECO:0000313" key="2">
    <source>
        <dbReference type="EMBL" id="OGY44806.1"/>
    </source>
</evidence>
<feature type="domain" description="DHFR" evidence="1">
    <location>
        <begin position="3"/>
        <end position="118"/>
    </location>
</feature>
<evidence type="ECO:0000313" key="3">
    <source>
        <dbReference type="Proteomes" id="UP000178930"/>
    </source>
</evidence>
<dbReference type="GO" id="GO:0046654">
    <property type="term" value="P:tetrahydrofolate biosynthetic process"/>
    <property type="evidence" value="ECO:0007669"/>
    <property type="project" value="InterPro"/>
</dbReference>
<dbReference type="Gene3D" id="3.40.430.10">
    <property type="entry name" value="Dihydrofolate Reductase, subunit A"/>
    <property type="match status" value="1"/>
</dbReference>
<accession>A0A1G1XYW6</accession>
<dbReference type="Proteomes" id="UP000178930">
    <property type="component" value="Unassembled WGS sequence"/>
</dbReference>
<dbReference type="PANTHER" id="PTHR38011:SF11">
    <property type="entry name" value="2,5-DIAMINO-6-RIBOSYLAMINO-4(3H)-PYRIMIDINONE 5'-PHOSPHATE REDUCTASE"/>
    <property type="match status" value="1"/>
</dbReference>
<gene>
    <name evidence="2" type="ORF">A2729_02890</name>
</gene>
<dbReference type="InterPro" id="IPR001796">
    <property type="entry name" value="DHFR_dom"/>
</dbReference>
<proteinExistence type="predicted"/>
<dbReference type="EMBL" id="MHIB01000012">
    <property type="protein sequence ID" value="OGY44806.1"/>
    <property type="molecule type" value="Genomic_DNA"/>
</dbReference>
<evidence type="ECO:0000259" key="1">
    <source>
        <dbReference type="Pfam" id="PF00186"/>
    </source>
</evidence>
<dbReference type="Pfam" id="PF00186">
    <property type="entry name" value="DHFR_1"/>
    <property type="match status" value="1"/>
</dbReference>
<dbReference type="PANTHER" id="PTHR38011">
    <property type="entry name" value="DIHYDROFOLATE REDUCTASE FAMILY PROTEIN (AFU_ORTHOLOGUE AFUA_8G06820)"/>
    <property type="match status" value="1"/>
</dbReference>